<evidence type="ECO:0000259" key="2">
    <source>
        <dbReference type="Pfam" id="PF05729"/>
    </source>
</evidence>
<protein>
    <recommendedName>
        <fullName evidence="2">NACHT domain-containing protein</fullName>
    </recommendedName>
</protein>
<accession>A0A6A5K4I4</accession>
<evidence type="ECO:0000313" key="3">
    <source>
        <dbReference type="EMBL" id="KAF1830996.1"/>
    </source>
</evidence>
<dbReference type="InterPro" id="IPR053137">
    <property type="entry name" value="NLR-like"/>
</dbReference>
<dbReference type="AlphaFoldDB" id="A0A6A5K4I4"/>
<feature type="region of interest" description="Disordered" evidence="1">
    <location>
        <begin position="375"/>
        <end position="408"/>
    </location>
</feature>
<dbReference type="EMBL" id="ML975377">
    <property type="protein sequence ID" value="KAF1830996.1"/>
    <property type="molecule type" value="Genomic_DNA"/>
</dbReference>
<dbReference type="Gene3D" id="3.40.50.300">
    <property type="entry name" value="P-loop containing nucleotide triphosphate hydrolases"/>
    <property type="match status" value="1"/>
</dbReference>
<feature type="domain" description="NACHT" evidence="2">
    <location>
        <begin position="99"/>
        <end position="259"/>
    </location>
</feature>
<dbReference type="OrthoDB" id="20872at2759"/>
<dbReference type="Pfam" id="PF05729">
    <property type="entry name" value="NACHT"/>
    <property type="match status" value="1"/>
</dbReference>
<dbReference type="PANTHER" id="PTHR46082">
    <property type="entry name" value="ATP/GTP-BINDING PROTEIN-RELATED"/>
    <property type="match status" value="1"/>
</dbReference>
<proteinExistence type="predicted"/>
<name>A0A6A5K4I4_9PLEO</name>
<reference evidence="3" key="1">
    <citation type="submission" date="2020-01" db="EMBL/GenBank/DDBJ databases">
        <authorList>
            <consortium name="DOE Joint Genome Institute"/>
            <person name="Haridas S."/>
            <person name="Albert R."/>
            <person name="Binder M."/>
            <person name="Bloem J."/>
            <person name="Labutti K."/>
            <person name="Salamov A."/>
            <person name="Andreopoulos B."/>
            <person name="Baker S.E."/>
            <person name="Barry K."/>
            <person name="Bills G."/>
            <person name="Bluhm B.H."/>
            <person name="Cannon C."/>
            <person name="Castanera R."/>
            <person name="Culley D.E."/>
            <person name="Daum C."/>
            <person name="Ezra D."/>
            <person name="Gonzalez J.B."/>
            <person name="Henrissat B."/>
            <person name="Kuo A."/>
            <person name="Liang C."/>
            <person name="Lipzen A."/>
            <person name="Lutzoni F."/>
            <person name="Magnuson J."/>
            <person name="Mondo S."/>
            <person name="Nolan M."/>
            <person name="Ohm R."/>
            <person name="Pangilinan J."/>
            <person name="Park H.-J."/>
            <person name="Ramirez L."/>
            <person name="Alfaro M."/>
            <person name="Sun H."/>
            <person name="Tritt A."/>
            <person name="Yoshinaga Y."/>
            <person name="Zwiers L.-H."/>
            <person name="Turgeon B.G."/>
            <person name="Goodwin S.B."/>
            <person name="Spatafora J.W."/>
            <person name="Crous P.W."/>
            <person name="Grigoriev I.V."/>
        </authorList>
    </citation>
    <scope>NUCLEOTIDE SEQUENCE</scope>
    <source>
        <strain evidence="3">P77</strain>
    </source>
</reference>
<evidence type="ECO:0000256" key="1">
    <source>
        <dbReference type="SAM" id="MobiDB-lite"/>
    </source>
</evidence>
<dbReference type="InterPro" id="IPR007111">
    <property type="entry name" value="NACHT_NTPase"/>
</dbReference>
<dbReference type="SUPFAM" id="SSF52540">
    <property type="entry name" value="P-loop containing nucleoside triphosphate hydrolases"/>
    <property type="match status" value="1"/>
</dbReference>
<keyword evidence="4" id="KW-1185">Reference proteome</keyword>
<sequence>MESAIFFGDANAGFQRGIISGSVSAAFPLPPGELRDCSRCVRYGRARASANRPPLQEQNSTPPLPSICIPFARDDDFVERGTTLDQLQQRCAAPAARAALVGLGGIGKSQLAIEHAYRTHERSPETWIFWVHASNAARFEQSFRDIADRVKIAGRRDPQANIFKLVYDWLRGCEQRWLLVLDNLDDARFLLGAQANERGQSVDPKSAARPLRDYLPRCERGSILVTTRNRDAALRLVEQRDVVSVELMDEAQSLTLFQKKLVAQEDIDDLVDLSAALENLPLAIVQAAAYISQRAPLYTVAKYLEEFRKSERKRLSLLAHDDGQLRQDWEAKTSIVVAWQISFEYILETRPSAADLLSLMSFFDRQGIPEALLQRRASPKGAQSSQKEPKHDVCESDEEDNASQSSVGNEQFEDDVIVLRNFCFVSVDTTGTAFEMHALVQLATRKWLKDNSKLEQWKQQFVSNLCAAFPTGEYENWAACQTLFPHAKSAAGQPPKDEWLIADWATLLY</sequence>
<dbReference type="InterPro" id="IPR027417">
    <property type="entry name" value="P-loop_NTPase"/>
</dbReference>
<gene>
    <name evidence="3" type="ORF">BDW02DRAFT_557779</name>
</gene>
<organism evidence="3 4">
    <name type="scientific">Decorospora gaudefroyi</name>
    <dbReference type="NCBI Taxonomy" id="184978"/>
    <lineage>
        <taxon>Eukaryota</taxon>
        <taxon>Fungi</taxon>
        <taxon>Dikarya</taxon>
        <taxon>Ascomycota</taxon>
        <taxon>Pezizomycotina</taxon>
        <taxon>Dothideomycetes</taxon>
        <taxon>Pleosporomycetidae</taxon>
        <taxon>Pleosporales</taxon>
        <taxon>Pleosporineae</taxon>
        <taxon>Pleosporaceae</taxon>
        <taxon>Decorospora</taxon>
    </lineage>
</organism>
<evidence type="ECO:0000313" key="4">
    <source>
        <dbReference type="Proteomes" id="UP000800040"/>
    </source>
</evidence>
<feature type="non-terminal residue" evidence="3">
    <location>
        <position position="509"/>
    </location>
</feature>
<dbReference type="PANTHER" id="PTHR46082:SF6">
    <property type="entry name" value="AAA+ ATPASE DOMAIN-CONTAINING PROTEIN-RELATED"/>
    <property type="match status" value="1"/>
</dbReference>
<dbReference type="Proteomes" id="UP000800040">
    <property type="component" value="Unassembled WGS sequence"/>
</dbReference>